<dbReference type="HAMAP" id="MF_00322">
    <property type="entry name" value="Top6B"/>
    <property type="match status" value="1"/>
</dbReference>
<feature type="binding site" evidence="6">
    <location>
        <position position="74"/>
    </location>
    <ligand>
        <name>ATP</name>
        <dbReference type="ChEBI" id="CHEBI:30616"/>
    </ligand>
</feature>
<keyword evidence="3 6" id="KW-0799">Topoisomerase</keyword>
<evidence type="ECO:0000313" key="9">
    <source>
        <dbReference type="EMBL" id="TMQ63065.1"/>
    </source>
</evidence>
<comment type="similarity">
    <text evidence="6">Belongs to the TOP6B family.</text>
</comment>
<dbReference type="Proteomes" id="UP000317366">
    <property type="component" value="Unassembled WGS sequence"/>
</dbReference>
<dbReference type="InterPro" id="IPR015320">
    <property type="entry name" value="TopoVI_B_transducer"/>
</dbReference>
<evidence type="ECO:0000256" key="3">
    <source>
        <dbReference type="ARBA" id="ARBA00023029"/>
    </source>
</evidence>
<comment type="function">
    <text evidence="6">Relaxes both positive and negative superturns and exhibits a strong decatenase activity.</text>
</comment>
<dbReference type="EMBL" id="VBOX01000064">
    <property type="protein sequence ID" value="TMQ63065.1"/>
    <property type="molecule type" value="Genomic_DNA"/>
</dbReference>
<gene>
    <name evidence="6" type="primary">top6B</name>
    <name evidence="8" type="ORF">E6K74_11450</name>
    <name evidence="9" type="ORF">E6K77_06005</name>
</gene>
<dbReference type="GO" id="GO:0006265">
    <property type="term" value="P:DNA topological change"/>
    <property type="evidence" value="ECO:0007669"/>
    <property type="project" value="UniProtKB-UniRule"/>
</dbReference>
<dbReference type="PIRSF" id="PIRSF006553">
    <property type="entry name" value="TopoVI_B"/>
    <property type="match status" value="1"/>
</dbReference>
<dbReference type="InterPro" id="IPR010979">
    <property type="entry name" value="Ribosomal_uS13-like_H2TH"/>
</dbReference>
<keyword evidence="4 6" id="KW-0238">DNA-binding</keyword>
<keyword evidence="2 6" id="KW-0067">ATP-binding</keyword>
<feature type="domain" description="Histidine kinase/HSP90-like ATPase" evidence="7">
    <location>
        <begin position="59"/>
        <end position="181"/>
    </location>
</feature>
<dbReference type="SUPFAM" id="SSF46946">
    <property type="entry name" value="S13-like H2TH domain"/>
    <property type="match status" value="1"/>
</dbReference>
<comment type="subunit">
    <text evidence="6">Homodimer. Heterotetramer of two Top6A and two Top6B chains.</text>
</comment>
<feature type="binding site" evidence="6">
    <location>
        <begin position="127"/>
        <end position="128"/>
    </location>
    <ligand>
        <name>ATP</name>
        <dbReference type="ChEBI" id="CHEBI:30616"/>
    </ligand>
</feature>
<dbReference type="Pfam" id="PF09239">
    <property type="entry name" value="Topo-VIb_trans"/>
    <property type="match status" value="1"/>
</dbReference>
<keyword evidence="5 6" id="KW-0413">Isomerase</keyword>
<evidence type="ECO:0000256" key="1">
    <source>
        <dbReference type="ARBA" id="ARBA00022741"/>
    </source>
</evidence>
<reference evidence="10 11" key="1">
    <citation type="journal article" date="2019" name="Nat. Microbiol.">
        <title>Mediterranean grassland soil C-N compound turnover is dependent on rainfall and depth, and is mediated by genomically divergent microorganisms.</title>
        <authorList>
            <person name="Diamond S."/>
            <person name="Andeer P.F."/>
            <person name="Li Z."/>
            <person name="Crits-Christoph A."/>
            <person name="Burstein D."/>
            <person name="Anantharaman K."/>
            <person name="Lane K.R."/>
            <person name="Thomas B.C."/>
            <person name="Pan C."/>
            <person name="Northen T.R."/>
            <person name="Banfield J.F."/>
        </authorList>
    </citation>
    <scope>NUCLEOTIDE SEQUENCE [LARGE SCALE GENOMIC DNA]</scope>
    <source>
        <strain evidence="8">WS_4</strain>
        <strain evidence="9">WS_7</strain>
    </source>
</reference>
<sequence length="557" mass="61069">MAQPQLKRIARKEKLGRAGKKAAPKPVVRLTAHDLAARQREISVSEFFTKNRHLLGFDSPAKALLTTVKEAVDNALDACEEAGILPDLLIEIGEISETRYRVAVQDNGPGIVKAQIPKIFGQLLYGSKFHTLRQARGQQGIGISAAGMYGQLTTGKPIRIISKTGPTKPAHEFEIQIDTKRNQPVPVSDRELGDWHVVDPTTGEKSTVEHGTKVELEIEATYKKGRHSVDGYVEQTAIANPHAKVSYVAPDGERHEYARVAGELPKAPLEIKPHPHGIELGILLKMLHETKARNITSFLHAEFSRVSGPVAEEIVKSAGLPLSMSPPKAAREQAEALYNAIQAAKLMAPQSNVLSPIGDELLIEGLKKQVTADFYAATSRSPAVYRGNPFLIEAALAYGGGQLPADELVTMLRFANRVPLLYQQSACAITKSVVSNTWKNYGIQQARGALPTAPMVLMVHIASVWVPFTSESKEAVASYPEIVKEIKLALQDVGRKLGLYIRRGLREADAEKKASYIEKYIPHIGIALQEILGIDDKRKEKVCATLKDTLERSRKNE</sequence>
<dbReference type="CDD" id="cd00823">
    <property type="entry name" value="TopoIIB_Trans"/>
    <property type="match status" value="1"/>
</dbReference>
<dbReference type="Gene3D" id="1.10.8.50">
    <property type="match status" value="1"/>
</dbReference>
<comment type="catalytic activity">
    <reaction evidence="6">
        <text>ATP-dependent breakage, passage and rejoining of double-stranded DNA.</text>
        <dbReference type="EC" id="5.6.2.2"/>
    </reaction>
</comment>
<dbReference type="GO" id="GO:0003677">
    <property type="term" value="F:DNA binding"/>
    <property type="evidence" value="ECO:0007669"/>
    <property type="project" value="UniProtKB-UniRule"/>
</dbReference>
<keyword evidence="1 6" id="KW-0547">Nucleotide-binding</keyword>
<dbReference type="GO" id="GO:0006260">
    <property type="term" value="P:DNA replication"/>
    <property type="evidence" value="ECO:0007669"/>
    <property type="project" value="UniProtKB-UniRule"/>
</dbReference>
<dbReference type="GO" id="GO:0003918">
    <property type="term" value="F:DNA topoisomerase type II (double strand cut, ATP-hydrolyzing) activity"/>
    <property type="evidence" value="ECO:0007669"/>
    <property type="project" value="UniProtKB-UniRule"/>
</dbReference>
<evidence type="ECO:0000313" key="8">
    <source>
        <dbReference type="EMBL" id="TMQ52751.1"/>
    </source>
</evidence>
<dbReference type="EC" id="5.6.2.2" evidence="6"/>
<dbReference type="Gene3D" id="3.30.230.10">
    <property type="match status" value="1"/>
</dbReference>
<feature type="binding site" evidence="6">
    <location>
        <position position="473"/>
    </location>
    <ligand>
        <name>ATP</name>
        <dbReference type="ChEBI" id="CHEBI:30616"/>
    </ligand>
</feature>
<evidence type="ECO:0000256" key="4">
    <source>
        <dbReference type="ARBA" id="ARBA00023125"/>
    </source>
</evidence>
<dbReference type="Proteomes" id="UP000319829">
    <property type="component" value="Unassembled WGS sequence"/>
</dbReference>
<dbReference type="Gene3D" id="3.30.565.10">
    <property type="entry name" value="Histidine kinase-like ATPase, C-terminal domain"/>
    <property type="match status" value="1"/>
</dbReference>
<evidence type="ECO:0000313" key="10">
    <source>
        <dbReference type="Proteomes" id="UP000317366"/>
    </source>
</evidence>
<dbReference type="InterPro" id="IPR036890">
    <property type="entry name" value="HATPase_C_sf"/>
</dbReference>
<name>A0A538SMZ3_UNCEI</name>
<comment type="caution">
    <text evidence="8">The sequence shown here is derived from an EMBL/GenBank/DDBJ whole genome shotgun (WGS) entry which is preliminary data.</text>
</comment>
<protein>
    <recommendedName>
        <fullName evidence="6">Type 2 DNA topoisomerase 6 subunit B</fullName>
        <ecNumber evidence="6">5.6.2.2</ecNumber>
    </recommendedName>
    <alternativeName>
        <fullName evidence="6">Type II DNA topoisomerase VI subunit B</fullName>
        <shortName evidence="6">TopoVI-B</shortName>
    </alternativeName>
</protein>
<feature type="binding site" evidence="6">
    <location>
        <begin position="137"/>
        <end position="144"/>
    </location>
    <ligand>
        <name>ATP</name>
        <dbReference type="ChEBI" id="CHEBI:30616"/>
    </ligand>
</feature>
<evidence type="ECO:0000313" key="11">
    <source>
        <dbReference type="Proteomes" id="UP000319829"/>
    </source>
</evidence>
<dbReference type="NCBIfam" id="NF003218">
    <property type="entry name" value="PRK04184.1"/>
    <property type="match status" value="1"/>
</dbReference>
<accession>A0A538SMZ3</accession>
<dbReference type="SUPFAM" id="SSF55874">
    <property type="entry name" value="ATPase domain of HSP90 chaperone/DNA topoisomerase II/histidine kinase"/>
    <property type="match status" value="1"/>
</dbReference>
<evidence type="ECO:0000256" key="5">
    <source>
        <dbReference type="ARBA" id="ARBA00023235"/>
    </source>
</evidence>
<proteinExistence type="inferred from homology"/>
<feature type="binding site" evidence="6">
    <location>
        <position position="106"/>
    </location>
    <ligand>
        <name>ATP</name>
        <dbReference type="ChEBI" id="CHEBI:30616"/>
    </ligand>
</feature>
<dbReference type="PANTHER" id="PTHR48444:SF1">
    <property type="entry name" value="DNA TOPOISOMERASE 6 SUBUNIT B"/>
    <property type="match status" value="1"/>
</dbReference>
<dbReference type="EMBL" id="VBOU01000094">
    <property type="protein sequence ID" value="TMQ52751.1"/>
    <property type="molecule type" value="Genomic_DNA"/>
</dbReference>
<dbReference type="SUPFAM" id="SSF54211">
    <property type="entry name" value="Ribosomal protein S5 domain 2-like"/>
    <property type="match status" value="1"/>
</dbReference>
<dbReference type="InterPro" id="IPR003594">
    <property type="entry name" value="HATPase_dom"/>
</dbReference>
<evidence type="ECO:0000259" key="7">
    <source>
        <dbReference type="SMART" id="SM00387"/>
    </source>
</evidence>
<dbReference type="InterPro" id="IPR014721">
    <property type="entry name" value="Ribsml_uS5_D2-typ_fold_subgr"/>
</dbReference>
<dbReference type="GO" id="GO:0005524">
    <property type="term" value="F:ATP binding"/>
    <property type="evidence" value="ECO:0007669"/>
    <property type="project" value="UniProtKB-UniRule"/>
</dbReference>
<evidence type="ECO:0000256" key="6">
    <source>
        <dbReference type="HAMAP-Rule" id="MF_00322"/>
    </source>
</evidence>
<dbReference type="AlphaFoldDB" id="A0A538SMZ3"/>
<dbReference type="NCBIfam" id="TIGR01052">
    <property type="entry name" value="top6b"/>
    <property type="match status" value="1"/>
</dbReference>
<dbReference type="PANTHER" id="PTHR48444">
    <property type="entry name" value="DNA TOPOISOMERASE 6 SUBUNIT B"/>
    <property type="match status" value="1"/>
</dbReference>
<dbReference type="InterPro" id="IPR020568">
    <property type="entry name" value="Ribosomal_Su5_D2-typ_SF"/>
</dbReference>
<dbReference type="InterPro" id="IPR005734">
    <property type="entry name" value="TopoVI_B"/>
</dbReference>
<dbReference type="SMART" id="SM00387">
    <property type="entry name" value="HATPase_c"/>
    <property type="match status" value="1"/>
</dbReference>
<organism evidence="8 11">
    <name type="scientific">Eiseniibacteriota bacterium</name>
    <dbReference type="NCBI Taxonomy" id="2212470"/>
    <lineage>
        <taxon>Bacteria</taxon>
        <taxon>Candidatus Eiseniibacteriota</taxon>
    </lineage>
</organism>
<evidence type="ECO:0000256" key="2">
    <source>
        <dbReference type="ARBA" id="ARBA00022840"/>
    </source>
</evidence>
<dbReference type="Pfam" id="PF02518">
    <property type="entry name" value="HATPase_c"/>
    <property type="match status" value="1"/>
</dbReference>